<dbReference type="PATRIC" id="fig|1423734.3.peg.640"/>
<organism evidence="2 3">
    <name type="scientific">Agrilactobacillus composti DSM 18527 = JCM 14202</name>
    <dbReference type="NCBI Taxonomy" id="1423734"/>
    <lineage>
        <taxon>Bacteria</taxon>
        <taxon>Bacillati</taxon>
        <taxon>Bacillota</taxon>
        <taxon>Bacilli</taxon>
        <taxon>Lactobacillales</taxon>
        <taxon>Lactobacillaceae</taxon>
        <taxon>Agrilactobacillus</taxon>
    </lineage>
</organism>
<dbReference type="EMBL" id="AZGA01000077">
    <property type="protein sequence ID" value="KRM31573.1"/>
    <property type="molecule type" value="Genomic_DNA"/>
</dbReference>
<keyword evidence="3" id="KW-1185">Reference proteome</keyword>
<proteinExistence type="predicted"/>
<name>X0PDS4_9LACO</name>
<dbReference type="InterPro" id="IPR008914">
    <property type="entry name" value="PEBP"/>
</dbReference>
<dbReference type="OrthoDB" id="9797506at2"/>
<evidence type="ECO:0000313" key="3">
    <source>
        <dbReference type="Proteomes" id="UP000051236"/>
    </source>
</evidence>
<dbReference type="NCBIfam" id="TIGR00481">
    <property type="entry name" value="YbhB/YbcL family Raf kinase inhibitor-like protein"/>
    <property type="match status" value="1"/>
</dbReference>
<dbReference type="CDD" id="cd00865">
    <property type="entry name" value="PEBP_bact_arch"/>
    <property type="match status" value="1"/>
</dbReference>
<gene>
    <name evidence="2" type="ORF">FC83_GL000634</name>
</gene>
<evidence type="ECO:0000313" key="2">
    <source>
        <dbReference type="EMBL" id="KRM31573.1"/>
    </source>
</evidence>
<dbReference type="STRING" id="1423734.FC83_GL000634"/>
<dbReference type="RefSeq" id="WP_035451983.1">
    <property type="nucleotide sequence ID" value="NZ_AZGA01000077.1"/>
</dbReference>
<dbReference type="SUPFAM" id="SSF49777">
    <property type="entry name" value="PEBP-like"/>
    <property type="match status" value="1"/>
</dbReference>
<dbReference type="Gene3D" id="3.90.280.10">
    <property type="entry name" value="PEBP-like"/>
    <property type="match status" value="1"/>
</dbReference>
<reference evidence="2 3" key="1">
    <citation type="journal article" date="2015" name="Genome Announc.">
        <title>Expanding the biotechnology potential of lactobacilli through comparative genomics of 213 strains and associated genera.</title>
        <authorList>
            <person name="Sun Z."/>
            <person name="Harris H.M."/>
            <person name="McCann A."/>
            <person name="Guo C."/>
            <person name="Argimon S."/>
            <person name="Zhang W."/>
            <person name="Yang X."/>
            <person name="Jeffery I.B."/>
            <person name="Cooney J.C."/>
            <person name="Kagawa T.F."/>
            <person name="Liu W."/>
            <person name="Song Y."/>
            <person name="Salvetti E."/>
            <person name="Wrobel A."/>
            <person name="Rasinkangas P."/>
            <person name="Parkhill J."/>
            <person name="Rea M.C."/>
            <person name="O'Sullivan O."/>
            <person name="Ritari J."/>
            <person name="Douillard F.P."/>
            <person name="Paul Ross R."/>
            <person name="Yang R."/>
            <person name="Briner A.E."/>
            <person name="Felis G.E."/>
            <person name="de Vos W.M."/>
            <person name="Barrangou R."/>
            <person name="Klaenhammer T.R."/>
            <person name="Caufield P.W."/>
            <person name="Cui Y."/>
            <person name="Zhang H."/>
            <person name="O'Toole P.W."/>
        </authorList>
    </citation>
    <scope>NUCLEOTIDE SEQUENCE [LARGE SCALE GENOMIC DNA]</scope>
    <source>
        <strain evidence="2 3">DSM 18527</strain>
    </source>
</reference>
<dbReference type="InterPro" id="IPR036610">
    <property type="entry name" value="PEBP-like_sf"/>
</dbReference>
<dbReference type="InterPro" id="IPR005247">
    <property type="entry name" value="YbhB_YbcL/LppC-like"/>
</dbReference>
<evidence type="ECO:0000256" key="1">
    <source>
        <dbReference type="SAM" id="MobiDB-lite"/>
    </source>
</evidence>
<dbReference type="eggNOG" id="COG1881">
    <property type="taxonomic scope" value="Bacteria"/>
</dbReference>
<sequence>MHISVPTENGFLDDRYGRRASRQQAPNGPVSFPITISDVPAGTKTLAFTLVDFDAIPVGGLPWIHWIGANIPGDVRKLPENASRSGVIDFVQGHNSTAGNVIGETDPEITTRYADPAPPDQDHAYTLTFYALDKELPLKEGFWMNELYHAMAGHIIDEAKIDVNYRQID</sequence>
<dbReference type="Proteomes" id="UP000051236">
    <property type="component" value="Unassembled WGS sequence"/>
</dbReference>
<accession>X0PDS4</accession>
<comment type="caution">
    <text evidence="2">The sequence shown here is derived from an EMBL/GenBank/DDBJ whole genome shotgun (WGS) entry which is preliminary data.</text>
</comment>
<protein>
    <submittedName>
        <fullName evidence="2">Phospholipid-binding protein</fullName>
    </submittedName>
</protein>
<feature type="region of interest" description="Disordered" evidence="1">
    <location>
        <begin position="1"/>
        <end position="31"/>
    </location>
</feature>
<dbReference type="AlphaFoldDB" id="X0PDS4"/>
<dbReference type="PANTHER" id="PTHR30289">
    <property type="entry name" value="UNCHARACTERIZED PROTEIN YBCL-RELATED"/>
    <property type="match status" value="1"/>
</dbReference>
<dbReference type="PANTHER" id="PTHR30289:SF1">
    <property type="entry name" value="PEBP (PHOSPHATIDYLETHANOLAMINE-BINDING PROTEIN) FAMILY PROTEIN"/>
    <property type="match status" value="1"/>
</dbReference>
<dbReference type="Pfam" id="PF01161">
    <property type="entry name" value="PBP"/>
    <property type="match status" value="1"/>
</dbReference>